<dbReference type="STRING" id="229205.SAMN05444372_111133"/>
<evidence type="ECO:0000313" key="2">
    <source>
        <dbReference type="EMBL" id="SHG90750.1"/>
    </source>
</evidence>
<dbReference type="Gene3D" id="3.40.30.10">
    <property type="entry name" value="Glutaredoxin"/>
    <property type="match status" value="1"/>
</dbReference>
<protein>
    <recommendedName>
        <fullName evidence="4">Protein disulfide-isomerase</fullName>
    </recommendedName>
</protein>
<dbReference type="Proteomes" id="UP000184020">
    <property type="component" value="Unassembled WGS sequence"/>
</dbReference>
<keyword evidence="3" id="KW-1185">Reference proteome</keyword>
<sequence length="151" mass="16982">MIKKLLLSLSLLFIMSMHSQVVNWNNDISTAITASNKDKKPMLILFTDSNTSKGALNAQILNTLDFALWSRDNVILVKLDLTDDSSNEYLTRNLSLKKAFGVQELPEICFSKAGIRKEKITYQLIGKTGYKPGGVKSWITDATEILNRQQE</sequence>
<feature type="chain" id="PRO_5013019651" description="Protein disulfide-isomerase" evidence="1">
    <location>
        <begin position="20"/>
        <end position="151"/>
    </location>
</feature>
<dbReference type="AlphaFoldDB" id="A0A1M5NMI9"/>
<evidence type="ECO:0000313" key="3">
    <source>
        <dbReference type="Proteomes" id="UP000184020"/>
    </source>
</evidence>
<gene>
    <name evidence="2" type="ORF">SAMN05444372_111133</name>
</gene>
<evidence type="ECO:0008006" key="4">
    <source>
        <dbReference type="Google" id="ProtNLM"/>
    </source>
</evidence>
<dbReference type="RefSeq" id="WP_073020931.1">
    <property type="nucleotide sequence ID" value="NZ_FQWF01000011.1"/>
</dbReference>
<reference evidence="3" key="1">
    <citation type="submission" date="2016-11" db="EMBL/GenBank/DDBJ databases">
        <authorList>
            <person name="Varghese N."/>
            <person name="Submissions S."/>
        </authorList>
    </citation>
    <scope>NUCLEOTIDE SEQUENCE [LARGE SCALE GENOMIC DNA]</scope>
    <source>
        <strain evidence="3">DSM 17659</strain>
    </source>
</reference>
<dbReference type="SUPFAM" id="SSF52833">
    <property type="entry name" value="Thioredoxin-like"/>
    <property type="match status" value="1"/>
</dbReference>
<dbReference type="InterPro" id="IPR036249">
    <property type="entry name" value="Thioredoxin-like_sf"/>
</dbReference>
<proteinExistence type="predicted"/>
<dbReference type="OrthoDB" id="1372393at2"/>
<feature type="signal peptide" evidence="1">
    <location>
        <begin position="1"/>
        <end position="19"/>
    </location>
</feature>
<evidence type="ECO:0000256" key="1">
    <source>
        <dbReference type="SAM" id="SignalP"/>
    </source>
</evidence>
<accession>A0A1M5NMI9</accession>
<organism evidence="2 3">
    <name type="scientific">Flavobacterium micromati</name>
    <dbReference type="NCBI Taxonomy" id="229205"/>
    <lineage>
        <taxon>Bacteria</taxon>
        <taxon>Pseudomonadati</taxon>
        <taxon>Bacteroidota</taxon>
        <taxon>Flavobacteriia</taxon>
        <taxon>Flavobacteriales</taxon>
        <taxon>Flavobacteriaceae</taxon>
        <taxon>Flavobacterium</taxon>
    </lineage>
</organism>
<dbReference type="EMBL" id="FQWF01000011">
    <property type="protein sequence ID" value="SHG90750.1"/>
    <property type="molecule type" value="Genomic_DNA"/>
</dbReference>
<name>A0A1M5NMI9_9FLAO</name>
<keyword evidence="1" id="KW-0732">Signal</keyword>